<sequence>LETPKGFEISSPIRNIHFRRTPKTQGLPPSSPLAKLKQPPSLKSATVRPTLLRLQLRRRRHTPPESPPAAVSPPLLSSSREHDSNSEISPLPPLPPELATASRCPRRCKHHRSPPAAMPATAPNLPSFTARERDSSALGESPLGRAWPASARSPAPPPSTCLCVTGDTALRRSHCQPPRGALSLSPLL</sequence>
<feature type="compositionally biased region" description="Basic residues" evidence="1">
    <location>
        <begin position="104"/>
        <end position="113"/>
    </location>
</feature>
<protein>
    <submittedName>
        <fullName evidence="2">Uncharacterized protein</fullName>
    </submittedName>
</protein>
<keyword evidence="3" id="KW-1185">Reference proteome</keyword>
<dbReference type="AlphaFoldDB" id="A0AAQ3RVG0"/>
<evidence type="ECO:0000256" key="1">
    <source>
        <dbReference type="SAM" id="MobiDB-lite"/>
    </source>
</evidence>
<dbReference type="Proteomes" id="UP001374535">
    <property type="component" value="Chromosome 6"/>
</dbReference>
<evidence type="ECO:0000313" key="2">
    <source>
        <dbReference type="EMBL" id="WVZ06603.1"/>
    </source>
</evidence>
<organism evidence="2 3">
    <name type="scientific">Vigna mungo</name>
    <name type="common">Black gram</name>
    <name type="synonym">Phaseolus mungo</name>
    <dbReference type="NCBI Taxonomy" id="3915"/>
    <lineage>
        <taxon>Eukaryota</taxon>
        <taxon>Viridiplantae</taxon>
        <taxon>Streptophyta</taxon>
        <taxon>Embryophyta</taxon>
        <taxon>Tracheophyta</taxon>
        <taxon>Spermatophyta</taxon>
        <taxon>Magnoliopsida</taxon>
        <taxon>eudicotyledons</taxon>
        <taxon>Gunneridae</taxon>
        <taxon>Pentapetalae</taxon>
        <taxon>rosids</taxon>
        <taxon>fabids</taxon>
        <taxon>Fabales</taxon>
        <taxon>Fabaceae</taxon>
        <taxon>Papilionoideae</taxon>
        <taxon>50 kb inversion clade</taxon>
        <taxon>NPAAA clade</taxon>
        <taxon>indigoferoid/millettioid clade</taxon>
        <taxon>Phaseoleae</taxon>
        <taxon>Vigna</taxon>
    </lineage>
</organism>
<proteinExistence type="predicted"/>
<evidence type="ECO:0000313" key="3">
    <source>
        <dbReference type="Proteomes" id="UP001374535"/>
    </source>
</evidence>
<feature type="non-terminal residue" evidence="2">
    <location>
        <position position="1"/>
    </location>
</feature>
<accession>A0AAQ3RVG0</accession>
<feature type="region of interest" description="Disordered" evidence="1">
    <location>
        <begin position="1"/>
        <end position="158"/>
    </location>
</feature>
<dbReference type="EMBL" id="CP144695">
    <property type="protein sequence ID" value="WVZ06603.1"/>
    <property type="molecule type" value="Genomic_DNA"/>
</dbReference>
<name>A0AAQ3RVG0_VIGMU</name>
<gene>
    <name evidence="2" type="ORF">V8G54_019949</name>
</gene>
<reference evidence="2 3" key="1">
    <citation type="journal article" date="2023" name="Life. Sci Alliance">
        <title>Evolutionary insights into 3D genome organization and epigenetic landscape of Vigna mungo.</title>
        <authorList>
            <person name="Junaid A."/>
            <person name="Singh B."/>
            <person name="Bhatia S."/>
        </authorList>
    </citation>
    <scope>NUCLEOTIDE SEQUENCE [LARGE SCALE GENOMIC DNA]</scope>
    <source>
        <strain evidence="2">Urdbean</strain>
    </source>
</reference>